<dbReference type="InterPro" id="IPR004942">
    <property type="entry name" value="Roadblock/LAMTOR2_dom"/>
</dbReference>
<dbReference type="InterPro" id="IPR053141">
    <property type="entry name" value="Mycobact_SerProt_Inhib_Rv3364c"/>
</dbReference>
<dbReference type="Gene3D" id="3.30.450.30">
    <property type="entry name" value="Dynein light chain 2a, cytoplasmic"/>
    <property type="match status" value="1"/>
</dbReference>
<organism evidence="2 3">
    <name type="scientific">Rhodococcus oxybenzonivorans</name>
    <dbReference type="NCBI Taxonomy" id="1990687"/>
    <lineage>
        <taxon>Bacteria</taxon>
        <taxon>Bacillati</taxon>
        <taxon>Actinomycetota</taxon>
        <taxon>Actinomycetes</taxon>
        <taxon>Mycobacteriales</taxon>
        <taxon>Nocardiaceae</taxon>
        <taxon>Rhodococcus</taxon>
    </lineage>
</organism>
<dbReference type="Proteomes" id="UP000245711">
    <property type="component" value="Chromosome"/>
</dbReference>
<dbReference type="AlphaFoldDB" id="A0A2S2BVD0"/>
<dbReference type="Pfam" id="PF03259">
    <property type="entry name" value="Robl_LC7"/>
    <property type="match status" value="1"/>
</dbReference>
<evidence type="ECO:0000313" key="2">
    <source>
        <dbReference type="EMBL" id="AWK72519.1"/>
    </source>
</evidence>
<accession>A0A2S2BVD0</accession>
<dbReference type="SMART" id="SM00960">
    <property type="entry name" value="Robl_LC7"/>
    <property type="match status" value="1"/>
</dbReference>
<reference evidence="2 3" key="1">
    <citation type="submission" date="2017-05" db="EMBL/GenBank/DDBJ databases">
        <title>Isolation of Rhodococcus sp. S2-17 biodegrading of BP-3.</title>
        <authorList>
            <person name="Lee Y."/>
            <person name="Kim K.H."/>
            <person name="Chun B.H."/>
            <person name="Jung H.S."/>
            <person name="Jeon C.O."/>
        </authorList>
    </citation>
    <scope>NUCLEOTIDE SEQUENCE [LARGE SCALE GENOMIC DNA]</scope>
    <source>
        <strain evidence="2 3">S2-17</strain>
    </source>
</reference>
<dbReference type="PANTHER" id="PTHR36222:SF1">
    <property type="entry name" value="SERINE PROTEASE INHIBITOR RV3364C"/>
    <property type="match status" value="1"/>
</dbReference>
<keyword evidence="3" id="KW-1185">Reference proteome</keyword>
<gene>
    <name evidence="2" type="ORF">CBI38_14020</name>
</gene>
<name>A0A2S2BVD0_9NOCA</name>
<feature type="domain" description="Roadblock/LAMTOR2" evidence="1">
    <location>
        <begin position="16"/>
        <end position="106"/>
    </location>
</feature>
<dbReference type="EMBL" id="CP021354">
    <property type="protein sequence ID" value="AWK72519.1"/>
    <property type="molecule type" value="Genomic_DNA"/>
</dbReference>
<sequence length="166" mass="17754">MKGSTTNEFHETPPLDWLVSNLARDLPRVSHAVLVSADGLLMAASEHLTEDRATQLAAVSSGLASLSAAVSELFEPGGVLQLVVEMHSGYLLLPSVGDGSQLAVLASADCDIRQVGYEMAVLVDYPRPSRPSARERPSPSGTRMPRASAAVAVLHDTAHEWRTCYF</sequence>
<dbReference type="SUPFAM" id="SSF103196">
    <property type="entry name" value="Roadblock/LC7 domain"/>
    <property type="match status" value="1"/>
</dbReference>
<evidence type="ECO:0000313" key="3">
    <source>
        <dbReference type="Proteomes" id="UP000245711"/>
    </source>
</evidence>
<evidence type="ECO:0000259" key="1">
    <source>
        <dbReference type="SMART" id="SM00960"/>
    </source>
</evidence>
<proteinExistence type="predicted"/>
<dbReference type="KEGG" id="roz:CBI38_14020"/>
<dbReference type="OrthoDB" id="5187023at2"/>
<protein>
    <recommendedName>
        <fullName evidence="1">Roadblock/LAMTOR2 domain-containing protein</fullName>
    </recommendedName>
</protein>
<dbReference type="PANTHER" id="PTHR36222">
    <property type="entry name" value="SERINE PROTEASE INHIBITOR RV3364C"/>
    <property type="match status" value="1"/>
</dbReference>